<dbReference type="InterPro" id="IPR000847">
    <property type="entry name" value="LysR_HTH_N"/>
</dbReference>
<dbReference type="CDD" id="cd08420">
    <property type="entry name" value="PBP2_CysL_like"/>
    <property type="match status" value="1"/>
</dbReference>
<dbReference type="PANTHER" id="PTHR30126:SF39">
    <property type="entry name" value="HTH-TYPE TRANSCRIPTIONAL REGULATOR CYSL"/>
    <property type="match status" value="1"/>
</dbReference>
<dbReference type="NCBIfam" id="NF040786">
    <property type="entry name" value="LysR_Sec_metab"/>
    <property type="match status" value="1"/>
</dbReference>
<evidence type="ECO:0000313" key="6">
    <source>
        <dbReference type="EMBL" id="TKH10720.1"/>
    </source>
</evidence>
<evidence type="ECO:0000256" key="1">
    <source>
        <dbReference type="ARBA" id="ARBA00009437"/>
    </source>
</evidence>
<keyword evidence="2" id="KW-0805">Transcription regulation</keyword>
<proteinExistence type="inferred from homology"/>
<sequence length="297" mass="33709">MDPLKVFVTVIEQKNFSRAGDILNLSQPGVSLHIRNLENELGTKLIYRSPKQVQITEPGKILYRHAKQMLNHYETAKREINEFNNVVSGTMKIGASFTIGEYYLPKVLAEFAAQYPMVDIQIIISNSNDVIQGIRSNKLDIGLIEGETDYKDIDVRPFMNDEMIVVVPPDHPLSQMDLIEGTLLQNQTWVLREQGSGTRTYSDKLLSSLELNIKKTFIFTSIQGVKEAVMAGLGIALLSRLTVQKELKSNELKTFHLKNEPIIRPFSIVKKLDFEASKAMELFLRKVEEFAIKGRPK</sequence>
<evidence type="ECO:0000313" key="7">
    <source>
        <dbReference type="Proteomes" id="UP000309170"/>
    </source>
</evidence>
<dbReference type="PROSITE" id="PS50931">
    <property type="entry name" value="HTH_LYSR"/>
    <property type="match status" value="1"/>
</dbReference>
<comment type="caution">
    <text evidence="6">The sequence shown here is derived from an EMBL/GenBank/DDBJ whole genome shotgun (WGS) entry which is preliminary data.</text>
</comment>
<accession>A0A9X8ZGX7</accession>
<dbReference type="SUPFAM" id="SSF53850">
    <property type="entry name" value="Periplasmic binding protein-like II"/>
    <property type="match status" value="1"/>
</dbReference>
<evidence type="ECO:0000256" key="3">
    <source>
        <dbReference type="ARBA" id="ARBA00023125"/>
    </source>
</evidence>
<dbReference type="GO" id="GO:0003700">
    <property type="term" value="F:DNA-binding transcription factor activity"/>
    <property type="evidence" value="ECO:0007669"/>
    <property type="project" value="InterPro"/>
</dbReference>
<dbReference type="RefSeq" id="WP_137015791.1">
    <property type="nucleotide sequence ID" value="NZ_SZNS01000003.1"/>
</dbReference>
<protein>
    <submittedName>
        <fullName evidence="6">LysR family transcriptional regulator</fullName>
    </submittedName>
</protein>
<feature type="domain" description="HTH lysR-type" evidence="5">
    <location>
        <begin position="1"/>
        <end position="56"/>
    </location>
</feature>
<dbReference type="PRINTS" id="PR00039">
    <property type="entry name" value="HTHLYSR"/>
</dbReference>
<dbReference type="PANTHER" id="PTHR30126">
    <property type="entry name" value="HTH-TYPE TRANSCRIPTIONAL REGULATOR"/>
    <property type="match status" value="1"/>
</dbReference>
<evidence type="ECO:0000256" key="2">
    <source>
        <dbReference type="ARBA" id="ARBA00023015"/>
    </source>
</evidence>
<dbReference type="Gene3D" id="3.40.190.290">
    <property type="match status" value="1"/>
</dbReference>
<comment type="similarity">
    <text evidence="1">Belongs to the LysR transcriptional regulatory family.</text>
</comment>
<evidence type="ECO:0000256" key="4">
    <source>
        <dbReference type="ARBA" id="ARBA00023163"/>
    </source>
</evidence>
<evidence type="ECO:0000259" key="5">
    <source>
        <dbReference type="PROSITE" id="PS50931"/>
    </source>
</evidence>
<keyword evidence="4" id="KW-0804">Transcription</keyword>
<dbReference type="GO" id="GO:0000976">
    <property type="term" value="F:transcription cis-regulatory region binding"/>
    <property type="evidence" value="ECO:0007669"/>
    <property type="project" value="TreeGrafter"/>
</dbReference>
<dbReference type="Proteomes" id="UP000309170">
    <property type="component" value="Unassembled WGS sequence"/>
</dbReference>
<dbReference type="SUPFAM" id="SSF46785">
    <property type="entry name" value="Winged helix' DNA-binding domain"/>
    <property type="match status" value="1"/>
</dbReference>
<dbReference type="Pfam" id="PF03466">
    <property type="entry name" value="LysR_substrate"/>
    <property type="match status" value="1"/>
</dbReference>
<dbReference type="EMBL" id="SZNT01000189">
    <property type="protein sequence ID" value="TKH10720.1"/>
    <property type="molecule type" value="Genomic_DNA"/>
</dbReference>
<dbReference type="AlphaFoldDB" id="A0A9X8ZGX7"/>
<dbReference type="InterPro" id="IPR047788">
    <property type="entry name" value="LysR-like_Sec_metab"/>
</dbReference>
<dbReference type="FunFam" id="1.10.10.10:FF:000001">
    <property type="entry name" value="LysR family transcriptional regulator"/>
    <property type="match status" value="1"/>
</dbReference>
<organism evidence="6 7">
    <name type="scientific">Peribacillus simplex</name>
    <dbReference type="NCBI Taxonomy" id="1478"/>
    <lineage>
        <taxon>Bacteria</taxon>
        <taxon>Bacillati</taxon>
        <taxon>Bacillota</taxon>
        <taxon>Bacilli</taxon>
        <taxon>Bacillales</taxon>
        <taxon>Bacillaceae</taxon>
        <taxon>Peribacillus</taxon>
    </lineage>
</organism>
<name>A0A9X8ZGX7_9BACI</name>
<dbReference type="OrthoDB" id="9785745at2"/>
<dbReference type="Gene3D" id="1.10.10.10">
    <property type="entry name" value="Winged helix-like DNA-binding domain superfamily/Winged helix DNA-binding domain"/>
    <property type="match status" value="1"/>
</dbReference>
<keyword evidence="3" id="KW-0238">DNA-binding</keyword>
<dbReference type="InterPro" id="IPR036390">
    <property type="entry name" value="WH_DNA-bd_sf"/>
</dbReference>
<dbReference type="InterPro" id="IPR036388">
    <property type="entry name" value="WH-like_DNA-bd_sf"/>
</dbReference>
<gene>
    <name evidence="6" type="ORF">FC678_13925</name>
</gene>
<dbReference type="InterPro" id="IPR005119">
    <property type="entry name" value="LysR_subst-bd"/>
</dbReference>
<dbReference type="Pfam" id="PF00126">
    <property type="entry name" value="HTH_1"/>
    <property type="match status" value="1"/>
</dbReference>
<reference evidence="6 7" key="1">
    <citation type="journal article" date="2019" name="Environ. Microbiol.">
        <title>An active ?-lactamase is a part of an orchestrated cell wall stress resistance network of Bacillus subtilis and related rhizosphere species.</title>
        <authorList>
            <person name="Bucher T."/>
            <person name="Keren-Paz A."/>
            <person name="Hausser J."/>
            <person name="Olender T."/>
            <person name="Cytryn E."/>
            <person name="Kolodkin-Gal I."/>
        </authorList>
    </citation>
    <scope>NUCLEOTIDE SEQUENCE [LARGE SCALE GENOMIC DNA]</scope>
    <source>
        <strain evidence="6 7">I4</strain>
    </source>
</reference>